<dbReference type="EMBL" id="LAHD01000048">
    <property type="protein sequence ID" value="PHK02740.1"/>
    <property type="molecule type" value="Genomic_DNA"/>
</dbReference>
<organism evidence="9 10">
    <name type="scientific">Nostoc linckia z8</name>
    <dbReference type="NCBI Taxonomy" id="1628746"/>
    <lineage>
        <taxon>Bacteria</taxon>
        <taxon>Bacillati</taxon>
        <taxon>Cyanobacteriota</taxon>
        <taxon>Cyanophyceae</taxon>
        <taxon>Nostocales</taxon>
        <taxon>Nostocaceae</taxon>
        <taxon>Nostoc</taxon>
    </lineage>
</organism>
<dbReference type="InterPro" id="IPR001958">
    <property type="entry name" value="Tet-R_TetA/multi-R_MdtG-like"/>
</dbReference>
<evidence type="ECO:0000313" key="10">
    <source>
        <dbReference type="Proteomes" id="UP000222310"/>
    </source>
</evidence>
<name>A0A9Q5ZB81_NOSLI</name>
<dbReference type="InterPro" id="IPR011701">
    <property type="entry name" value="MFS"/>
</dbReference>
<evidence type="ECO:0000256" key="4">
    <source>
        <dbReference type="ARBA" id="ARBA00022692"/>
    </source>
</evidence>
<keyword evidence="4 7" id="KW-0812">Transmembrane</keyword>
<evidence type="ECO:0000256" key="5">
    <source>
        <dbReference type="ARBA" id="ARBA00022989"/>
    </source>
</evidence>
<evidence type="ECO:0000259" key="8">
    <source>
        <dbReference type="PROSITE" id="PS50850"/>
    </source>
</evidence>
<feature type="transmembrane region" description="Helical" evidence="7">
    <location>
        <begin position="59"/>
        <end position="80"/>
    </location>
</feature>
<feature type="transmembrane region" description="Helical" evidence="7">
    <location>
        <begin position="20"/>
        <end position="39"/>
    </location>
</feature>
<dbReference type="AlphaFoldDB" id="A0A9Q5ZB81"/>
<reference evidence="9 10" key="1">
    <citation type="submission" date="2015-02" db="EMBL/GenBank/DDBJ databases">
        <title>Nostoc linckia genome annotation.</title>
        <authorList>
            <person name="Zhou Z."/>
        </authorList>
    </citation>
    <scope>NUCLEOTIDE SEQUENCE [LARGE SCALE GENOMIC DNA]</scope>
    <source>
        <strain evidence="10">z8</strain>
    </source>
</reference>
<feature type="domain" description="Major facilitator superfamily (MFS) profile" evidence="8">
    <location>
        <begin position="21"/>
        <end position="398"/>
    </location>
</feature>
<proteinExistence type="inferred from homology"/>
<feature type="transmembrane region" description="Helical" evidence="7">
    <location>
        <begin position="87"/>
        <end position="106"/>
    </location>
</feature>
<dbReference type="PANTHER" id="PTHR43124:SF3">
    <property type="entry name" value="CHLORAMPHENICOL EFFLUX PUMP RV0191"/>
    <property type="match status" value="1"/>
</dbReference>
<keyword evidence="5 7" id="KW-1133">Transmembrane helix</keyword>
<dbReference type="RefSeq" id="WP_099071626.1">
    <property type="nucleotide sequence ID" value="NZ_LAHD01000048.1"/>
</dbReference>
<evidence type="ECO:0000256" key="7">
    <source>
        <dbReference type="SAM" id="Phobius"/>
    </source>
</evidence>
<evidence type="ECO:0000256" key="6">
    <source>
        <dbReference type="ARBA" id="ARBA00023136"/>
    </source>
</evidence>
<evidence type="ECO:0000256" key="2">
    <source>
        <dbReference type="ARBA" id="ARBA00007520"/>
    </source>
</evidence>
<keyword evidence="3" id="KW-1003">Cell membrane</keyword>
<dbReference type="GeneID" id="57093961"/>
<dbReference type="PANTHER" id="PTHR43124">
    <property type="entry name" value="PURINE EFFLUX PUMP PBUE"/>
    <property type="match status" value="1"/>
</dbReference>
<dbReference type="PRINTS" id="PR01035">
    <property type="entry name" value="TCRTETA"/>
</dbReference>
<comment type="subcellular location">
    <subcellularLocation>
        <location evidence="1">Cell membrane</location>
        <topology evidence="1">Multi-pass membrane protein</topology>
    </subcellularLocation>
</comment>
<keyword evidence="6 7" id="KW-0472">Membrane</keyword>
<dbReference type="Proteomes" id="UP000222310">
    <property type="component" value="Unassembled WGS sequence"/>
</dbReference>
<evidence type="ECO:0000256" key="1">
    <source>
        <dbReference type="ARBA" id="ARBA00004651"/>
    </source>
</evidence>
<comment type="caution">
    <text evidence="9">The sequence shown here is derived from an EMBL/GenBank/DDBJ whole genome shotgun (WGS) entry which is preliminary data.</text>
</comment>
<dbReference type="PROSITE" id="PS00216">
    <property type="entry name" value="SUGAR_TRANSPORT_1"/>
    <property type="match status" value="1"/>
</dbReference>
<gene>
    <name evidence="9" type="ORF">VF08_17575</name>
</gene>
<dbReference type="InterPro" id="IPR036259">
    <property type="entry name" value="MFS_trans_sf"/>
</dbReference>
<feature type="transmembrane region" description="Helical" evidence="7">
    <location>
        <begin position="172"/>
        <end position="191"/>
    </location>
</feature>
<dbReference type="GO" id="GO:0022857">
    <property type="term" value="F:transmembrane transporter activity"/>
    <property type="evidence" value="ECO:0007669"/>
    <property type="project" value="InterPro"/>
</dbReference>
<dbReference type="InterPro" id="IPR005829">
    <property type="entry name" value="Sugar_transporter_CS"/>
</dbReference>
<protein>
    <submittedName>
        <fullName evidence="9">MFS transporter</fullName>
    </submittedName>
</protein>
<feature type="transmembrane region" description="Helical" evidence="7">
    <location>
        <begin position="341"/>
        <end position="364"/>
    </location>
</feature>
<feature type="transmembrane region" description="Helical" evidence="7">
    <location>
        <begin position="376"/>
        <end position="395"/>
    </location>
</feature>
<dbReference type="Pfam" id="PF07690">
    <property type="entry name" value="MFS_1"/>
    <property type="match status" value="1"/>
</dbReference>
<feature type="transmembrane region" description="Helical" evidence="7">
    <location>
        <begin position="145"/>
        <end position="166"/>
    </location>
</feature>
<comment type="similarity">
    <text evidence="2">Belongs to the major facilitator superfamily. TCR/Tet family.</text>
</comment>
<dbReference type="SUPFAM" id="SSF103473">
    <property type="entry name" value="MFS general substrate transporter"/>
    <property type="match status" value="1"/>
</dbReference>
<dbReference type="GO" id="GO:0005886">
    <property type="term" value="C:plasma membrane"/>
    <property type="evidence" value="ECO:0007669"/>
    <property type="project" value="UniProtKB-SubCell"/>
</dbReference>
<dbReference type="InterPro" id="IPR020846">
    <property type="entry name" value="MFS_dom"/>
</dbReference>
<feature type="transmembrane region" description="Helical" evidence="7">
    <location>
        <begin position="256"/>
        <end position="275"/>
    </location>
</feature>
<sequence>MNSPKDNSQLERQKPVYLELNFHIVCAVSLIAVIGVSSITPAFPQLVDKFNIKLNDLGLLIAIFTLPGLILGPIIGILADRWGRKKIIVPALFLFGIAGTACAFARDFNLLLYLRFLQGIGVAPLLSLSITLIGDLYTGNRRAEAMGYSASISSIGTATYPIIGGALATMGWYYPFMLPILAIPLGLLVLFRLKNPEPQSNGNFKRYLRNAGKVLKNRQLFGLFIASAANFVFLYGIHITYLPLLINDNFNAPPTIIGFLLSSVSISITIASTQLGKLARKFTPTNLISASYIFYGLAMLIIPFVPNLWLLLIPSIIFGIGLGIGFPSIQTLLADLAPKEYLATIISVNGTFFGLGQTLGPLLMGYVFDFGGITSVYYAGAGFAVVMFFLFRYCISVS</sequence>
<dbReference type="InterPro" id="IPR050189">
    <property type="entry name" value="MFS_Efflux_Transporters"/>
</dbReference>
<feature type="transmembrane region" description="Helical" evidence="7">
    <location>
        <begin position="287"/>
        <end position="305"/>
    </location>
</feature>
<evidence type="ECO:0000313" key="9">
    <source>
        <dbReference type="EMBL" id="PHK02740.1"/>
    </source>
</evidence>
<dbReference type="PROSITE" id="PS50850">
    <property type="entry name" value="MFS"/>
    <property type="match status" value="1"/>
</dbReference>
<dbReference type="CDD" id="cd17474">
    <property type="entry name" value="MFS_YfmO_like"/>
    <property type="match status" value="1"/>
</dbReference>
<accession>A0A9Q5ZB81</accession>
<feature type="transmembrane region" description="Helical" evidence="7">
    <location>
        <begin position="311"/>
        <end position="329"/>
    </location>
</feature>
<feature type="transmembrane region" description="Helical" evidence="7">
    <location>
        <begin position="112"/>
        <end position="133"/>
    </location>
</feature>
<dbReference type="Gene3D" id="1.20.1250.20">
    <property type="entry name" value="MFS general substrate transporter like domains"/>
    <property type="match status" value="1"/>
</dbReference>
<feature type="transmembrane region" description="Helical" evidence="7">
    <location>
        <begin position="220"/>
        <end position="244"/>
    </location>
</feature>
<evidence type="ECO:0000256" key="3">
    <source>
        <dbReference type="ARBA" id="ARBA00022475"/>
    </source>
</evidence>